<accession>A0A4Y7I8B7</accession>
<dbReference type="SUPFAM" id="SSF53474">
    <property type="entry name" value="alpha/beta-Hydrolases"/>
    <property type="match status" value="1"/>
</dbReference>
<name>A0A4Y7I8B7_PAPSO</name>
<feature type="domain" description="Serine aminopeptidase S33" evidence="1">
    <location>
        <begin position="58"/>
        <end position="297"/>
    </location>
</feature>
<protein>
    <recommendedName>
        <fullName evidence="1">Serine aminopeptidase S33 domain-containing protein</fullName>
    </recommendedName>
</protein>
<evidence type="ECO:0000313" key="3">
    <source>
        <dbReference type="Proteomes" id="UP000316621"/>
    </source>
</evidence>
<dbReference type="InterPro" id="IPR022742">
    <property type="entry name" value="Hydrolase_4"/>
</dbReference>
<dbReference type="Pfam" id="PF12146">
    <property type="entry name" value="Hydrolase_4"/>
    <property type="match status" value="1"/>
</dbReference>
<dbReference type="PANTHER" id="PTHR11614">
    <property type="entry name" value="PHOSPHOLIPASE-RELATED"/>
    <property type="match status" value="1"/>
</dbReference>
<keyword evidence="3" id="KW-1185">Reference proteome</keyword>
<dbReference type="PRINTS" id="PR00111">
    <property type="entry name" value="ABHYDROLASE"/>
</dbReference>
<proteinExistence type="predicted"/>
<evidence type="ECO:0000259" key="1">
    <source>
        <dbReference type="Pfam" id="PF12146"/>
    </source>
</evidence>
<reference evidence="2 3" key="1">
    <citation type="journal article" date="2018" name="Science">
        <title>The opium poppy genome and morphinan production.</title>
        <authorList>
            <person name="Guo L."/>
            <person name="Winzer T."/>
            <person name="Yang X."/>
            <person name="Li Y."/>
            <person name="Ning Z."/>
            <person name="He Z."/>
            <person name="Teodor R."/>
            <person name="Lu Y."/>
            <person name="Bowser T.A."/>
            <person name="Graham I.A."/>
            <person name="Ye K."/>
        </authorList>
    </citation>
    <scope>NUCLEOTIDE SEQUENCE [LARGE SCALE GENOMIC DNA]</scope>
    <source>
        <strain evidence="3">cv. HN1</strain>
        <tissue evidence="2">Leaves</tissue>
    </source>
</reference>
<dbReference type="EMBL" id="CM010715">
    <property type="protein sequence ID" value="RZC45187.1"/>
    <property type="molecule type" value="Genomic_DNA"/>
</dbReference>
<evidence type="ECO:0000313" key="2">
    <source>
        <dbReference type="EMBL" id="RZC45187.1"/>
    </source>
</evidence>
<organism evidence="2 3">
    <name type="scientific">Papaver somniferum</name>
    <name type="common">Opium poppy</name>
    <dbReference type="NCBI Taxonomy" id="3469"/>
    <lineage>
        <taxon>Eukaryota</taxon>
        <taxon>Viridiplantae</taxon>
        <taxon>Streptophyta</taxon>
        <taxon>Embryophyta</taxon>
        <taxon>Tracheophyta</taxon>
        <taxon>Spermatophyta</taxon>
        <taxon>Magnoliopsida</taxon>
        <taxon>Ranunculales</taxon>
        <taxon>Papaveraceae</taxon>
        <taxon>Papaveroideae</taxon>
        <taxon>Papaver</taxon>
    </lineage>
</organism>
<dbReference type="InterPro" id="IPR000073">
    <property type="entry name" value="AB_hydrolase_1"/>
</dbReference>
<dbReference type="Gramene" id="RZC45187">
    <property type="protein sequence ID" value="RZC45187"/>
    <property type="gene ID" value="C5167_038134"/>
</dbReference>
<dbReference type="OrthoDB" id="2498029at2759"/>
<sequence>MSHPIHQANENSPFGNLTRDEFYKKHQILHKQSFMLNKRNMKIFTQKWVPDSIAPTRLRGVVAMIHGYKTESTWIFELTAVAIAKLGFIVCSLDIQGHGYSEGLQGHIPKIQPVIDDCTKYFDYVKSEYPKLPSFLYGESLGGAIATLIVLKQKGSWNGLVLNGALCGISNKFKPVWPVEHFLPLAAFLAPNWRIVVSKPLKSKSYKEEWKRNLVSNNPNRRIHGKPPAATALEFTRICEVVRKRSHELELPLLIVHGEDDLVSDSNSAKMVYESSKSTDKTLKIFPGMWHMLIGEPKENVDLVFETIFSWLQDRADKIVAITTKTASTAY</sequence>
<dbReference type="Proteomes" id="UP000316621">
    <property type="component" value="Chromosome 1"/>
</dbReference>
<dbReference type="AlphaFoldDB" id="A0A4Y7I8B7"/>
<dbReference type="InterPro" id="IPR051044">
    <property type="entry name" value="MAG_DAG_Lipase"/>
</dbReference>
<dbReference type="OMA" id="RSYKEEW"/>
<dbReference type="STRING" id="3469.A0A4Y7I8B7"/>
<dbReference type="Gene3D" id="3.40.50.1820">
    <property type="entry name" value="alpha/beta hydrolase"/>
    <property type="match status" value="1"/>
</dbReference>
<dbReference type="InterPro" id="IPR029058">
    <property type="entry name" value="AB_hydrolase_fold"/>
</dbReference>
<gene>
    <name evidence="2" type="ORF">C5167_038134</name>
</gene>